<gene>
    <name evidence="1" type="ORF">PoB_003795500</name>
</gene>
<evidence type="ECO:0000313" key="2">
    <source>
        <dbReference type="Proteomes" id="UP000735302"/>
    </source>
</evidence>
<dbReference type="AlphaFoldDB" id="A0AAV4AW25"/>
<evidence type="ECO:0000313" key="1">
    <source>
        <dbReference type="EMBL" id="GFO11450.1"/>
    </source>
</evidence>
<reference evidence="1 2" key="1">
    <citation type="journal article" date="2021" name="Elife">
        <title>Chloroplast acquisition without the gene transfer in kleptoplastic sea slugs, Plakobranchus ocellatus.</title>
        <authorList>
            <person name="Maeda T."/>
            <person name="Takahashi S."/>
            <person name="Yoshida T."/>
            <person name="Shimamura S."/>
            <person name="Takaki Y."/>
            <person name="Nagai Y."/>
            <person name="Toyoda A."/>
            <person name="Suzuki Y."/>
            <person name="Arimoto A."/>
            <person name="Ishii H."/>
            <person name="Satoh N."/>
            <person name="Nishiyama T."/>
            <person name="Hasebe M."/>
            <person name="Maruyama T."/>
            <person name="Minagawa J."/>
            <person name="Obokata J."/>
            <person name="Shigenobu S."/>
        </authorList>
    </citation>
    <scope>NUCLEOTIDE SEQUENCE [LARGE SCALE GENOMIC DNA]</scope>
</reference>
<dbReference type="EMBL" id="BLXT01004298">
    <property type="protein sequence ID" value="GFO11450.1"/>
    <property type="molecule type" value="Genomic_DNA"/>
</dbReference>
<proteinExistence type="predicted"/>
<keyword evidence="2" id="KW-1185">Reference proteome</keyword>
<sequence>MDGQTGQTSHSVEEWLDSHPEDMNDYFLKRADISLVNRWLSAHGFNTLPDFSNARRNTSLSTLSMPGFNASLYVPCRFVKTTNAACAGFACTFFLVLISRNSNNSRRLLVW</sequence>
<comment type="caution">
    <text evidence="1">The sequence shown here is derived from an EMBL/GenBank/DDBJ whole genome shotgun (WGS) entry which is preliminary data.</text>
</comment>
<organism evidence="1 2">
    <name type="scientific">Plakobranchus ocellatus</name>
    <dbReference type="NCBI Taxonomy" id="259542"/>
    <lineage>
        <taxon>Eukaryota</taxon>
        <taxon>Metazoa</taxon>
        <taxon>Spiralia</taxon>
        <taxon>Lophotrochozoa</taxon>
        <taxon>Mollusca</taxon>
        <taxon>Gastropoda</taxon>
        <taxon>Heterobranchia</taxon>
        <taxon>Euthyneura</taxon>
        <taxon>Panpulmonata</taxon>
        <taxon>Sacoglossa</taxon>
        <taxon>Placobranchoidea</taxon>
        <taxon>Plakobranchidae</taxon>
        <taxon>Plakobranchus</taxon>
    </lineage>
</organism>
<name>A0AAV4AW25_9GAST</name>
<accession>A0AAV4AW25</accession>
<dbReference type="Proteomes" id="UP000735302">
    <property type="component" value="Unassembled WGS sequence"/>
</dbReference>
<protein>
    <submittedName>
        <fullName evidence="1">Phosphodiesterase</fullName>
    </submittedName>
</protein>